<keyword evidence="6" id="KW-0566">Pantothenate biosynthesis</keyword>
<keyword evidence="13" id="KW-1185">Reference proteome</keyword>
<dbReference type="RefSeq" id="XP_001383326.1">
    <property type="nucleotide sequence ID" value="XM_001383289.1"/>
</dbReference>
<evidence type="ECO:0000256" key="2">
    <source>
        <dbReference type="ARBA" id="ARBA00009256"/>
    </source>
</evidence>
<name>A3LQZ2_PICST</name>
<dbReference type="CDD" id="cd00560">
    <property type="entry name" value="PanC"/>
    <property type="match status" value="1"/>
</dbReference>
<dbReference type="OMA" id="FHVDTEI"/>
<sequence length="312" mass="34549">MTVSNSIKIFRTVQQVRQWRQHCLLNRETVGFIPTMGALHDGHCTLVNQSLKDNDRTVVSIFVNPSQFAPHEDLDAYPRTVDTDMKLLSQKFVSKPVDAVFIPKITEMYPSGITLDVANQRGAFVTVHGCSEQLEGVTRPQFFRGVATVVTKLLNIVTPDRVYFGQKDAQQCVVIKNLVRDLLINTEVKVLPTLREQNGLAMSSRNAYLSDSTKQESAVIYQGLTAGATFYEQQKDNGAGKVSSAEILDKIKKVYTSNKDFEVEYIAVSHPETLDDLEYVVPGTGAIISTAVRVPKEDGSGVARLIDNVVLV</sequence>
<dbReference type="Gene3D" id="3.40.50.620">
    <property type="entry name" value="HUPs"/>
    <property type="match status" value="1"/>
</dbReference>
<proteinExistence type="inferred from homology"/>
<keyword evidence="5 12" id="KW-0436">Ligase</keyword>
<dbReference type="eggNOG" id="KOG3042">
    <property type="taxonomic scope" value="Eukaryota"/>
</dbReference>
<dbReference type="GeneID" id="4837817"/>
<dbReference type="InParanoid" id="A3LQZ2"/>
<dbReference type="HOGENOM" id="CLU_047148_1_0_1"/>
<dbReference type="UniPathway" id="UPA00028">
    <property type="reaction ID" value="UER00005"/>
</dbReference>
<organism evidence="12 13">
    <name type="scientific">Scheffersomyces stipitis (strain ATCC 58785 / CBS 6054 / NBRC 10063 / NRRL Y-11545)</name>
    <name type="common">Yeast</name>
    <name type="synonym">Pichia stipitis</name>
    <dbReference type="NCBI Taxonomy" id="322104"/>
    <lineage>
        <taxon>Eukaryota</taxon>
        <taxon>Fungi</taxon>
        <taxon>Dikarya</taxon>
        <taxon>Ascomycota</taxon>
        <taxon>Saccharomycotina</taxon>
        <taxon>Pichiomycetes</taxon>
        <taxon>Debaryomycetaceae</taxon>
        <taxon>Scheffersomyces</taxon>
    </lineage>
</organism>
<dbReference type="FunCoup" id="A3LQZ2">
    <property type="interactions" value="203"/>
</dbReference>
<dbReference type="KEGG" id="pic:PICST_57860"/>
<comment type="catalytic activity">
    <reaction evidence="11">
        <text>(R)-pantoate + beta-alanine + ATP = (R)-pantothenate + AMP + diphosphate + H(+)</text>
        <dbReference type="Rhea" id="RHEA:10912"/>
        <dbReference type="ChEBI" id="CHEBI:15378"/>
        <dbReference type="ChEBI" id="CHEBI:15980"/>
        <dbReference type="ChEBI" id="CHEBI:29032"/>
        <dbReference type="ChEBI" id="CHEBI:30616"/>
        <dbReference type="ChEBI" id="CHEBI:33019"/>
        <dbReference type="ChEBI" id="CHEBI:57966"/>
        <dbReference type="ChEBI" id="CHEBI:456215"/>
        <dbReference type="EC" id="6.3.2.1"/>
    </reaction>
</comment>
<evidence type="ECO:0000256" key="3">
    <source>
        <dbReference type="ARBA" id="ARBA00012219"/>
    </source>
</evidence>
<evidence type="ECO:0000256" key="7">
    <source>
        <dbReference type="ARBA" id="ARBA00022741"/>
    </source>
</evidence>
<dbReference type="SUPFAM" id="SSF52374">
    <property type="entry name" value="Nucleotidylyl transferase"/>
    <property type="match status" value="1"/>
</dbReference>
<evidence type="ECO:0000256" key="4">
    <source>
        <dbReference type="ARBA" id="ARBA00015647"/>
    </source>
</evidence>
<evidence type="ECO:0000256" key="6">
    <source>
        <dbReference type="ARBA" id="ARBA00022655"/>
    </source>
</evidence>
<evidence type="ECO:0000256" key="1">
    <source>
        <dbReference type="ARBA" id="ARBA00004990"/>
    </source>
</evidence>
<dbReference type="Gene3D" id="3.30.1300.10">
    <property type="entry name" value="Pantoate-beta-alanine ligase, C-terminal domain"/>
    <property type="match status" value="1"/>
</dbReference>
<dbReference type="EMBL" id="CP000497">
    <property type="protein sequence ID" value="ABN65297.1"/>
    <property type="molecule type" value="Genomic_DNA"/>
</dbReference>
<dbReference type="GO" id="GO:0015940">
    <property type="term" value="P:pantothenate biosynthetic process"/>
    <property type="evidence" value="ECO:0007669"/>
    <property type="project" value="UniProtKB-UniPathway"/>
</dbReference>
<protein>
    <recommendedName>
        <fullName evidence="4">Pantoate--beta-alanine ligase</fullName>
        <ecNumber evidence="3">6.3.2.1</ecNumber>
    </recommendedName>
    <alternativeName>
        <fullName evidence="10">Pantoate-activating enzyme</fullName>
    </alternativeName>
    <alternativeName>
        <fullName evidence="9">Pantothenate synthetase</fullName>
    </alternativeName>
</protein>
<dbReference type="InterPro" id="IPR014729">
    <property type="entry name" value="Rossmann-like_a/b/a_fold"/>
</dbReference>
<evidence type="ECO:0000256" key="5">
    <source>
        <dbReference type="ARBA" id="ARBA00022598"/>
    </source>
</evidence>
<dbReference type="FunFam" id="3.40.50.620:FF:000013">
    <property type="entry name" value="Pantothenate synthetase"/>
    <property type="match status" value="1"/>
</dbReference>
<reference evidence="12 13" key="1">
    <citation type="journal article" date="2007" name="Nat. Biotechnol.">
        <title>Genome sequence of the lignocellulose-bioconverting and xylose-fermenting yeast Pichia stipitis.</title>
        <authorList>
            <person name="Jeffries T.W."/>
            <person name="Grigoriev I.V."/>
            <person name="Grimwood J."/>
            <person name="Laplaza J.M."/>
            <person name="Aerts A."/>
            <person name="Salamov A."/>
            <person name="Schmutz J."/>
            <person name="Lindquist E."/>
            <person name="Dehal P."/>
            <person name="Shapiro H."/>
            <person name="Jin Y.S."/>
            <person name="Passoth V."/>
            <person name="Richardson P.M."/>
        </authorList>
    </citation>
    <scope>NUCLEOTIDE SEQUENCE [LARGE SCALE GENOMIC DNA]</scope>
    <source>
        <strain evidence="13">ATCC 58785 / CBS 6054 / NBRC 10063 / NRRL Y-11545</strain>
    </source>
</reference>
<dbReference type="PANTHER" id="PTHR21299">
    <property type="entry name" value="CYTIDYLATE KINASE/PANTOATE-BETA-ALANINE LIGASE"/>
    <property type="match status" value="1"/>
</dbReference>
<evidence type="ECO:0000313" key="12">
    <source>
        <dbReference type="EMBL" id="ABN65297.1"/>
    </source>
</evidence>
<dbReference type="STRING" id="322104.A3LQZ2"/>
<dbReference type="HAMAP" id="MF_00158">
    <property type="entry name" value="PanC"/>
    <property type="match status" value="1"/>
</dbReference>
<evidence type="ECO:0000256" key="9">
    <source>
        <dbReference type="ARBA" id="ARBA00029902"/>
    </source>
</evidence>
<dbReference type="Proteomes" id="UP000002258">
    <property type="component" value="Chromosome 3"/>
</dbReference>
<dbReference type="PANTHER" id="PTHR21299:SF1">
    <property type="entry name" value="PANTOATE--BETA-ALANINE LIGASE"/>
    <property type="match status" value="1"/>
</dbReference>
<dbReference type="NCBIfam" id="TIGR00018">
    <property type="entry name" value="panC"/>
    <property type="match status" value="1"/>
</dbReference>
<evidence type="ECO:0000313" key="13">
    <source>
        <dbReference type="Proteomes" id="UP000002258"/>
    </source>
</evidence>
<dbReference type="AlphaFoldDB" id="A3LQZ2"/>
<accession>A3LQZ2</accession>
<dbReference type="InterPro" id="IPR042176">
    <property type="entry name" value="Pantoate_ligase_C"/>
</dbReference>
<comment type="similarity">
    <text evidence="2">Belongs to the pantothenate synthetase family.</text>
</comment>
<evidence type="ECO:0000256" key="10">
    <source>
        <dbReference type="ARBA" id="ARBA00032806"/>
    </source>
</evidence>
<dbReference type="EC" id="6.3.2.1" evidence="3"/>
<evidence type="ECO:0000256" key="11">
    <source>
        <dbReference type="ARBA" id="ARBA00048258"/>
    </source>
</evidence>
<comment type="pathway">
    <text evidence="1">Cofactor biosynthesis; (R)-pantothenate biosynthesis; (R)-pantothenate from (R)-pantoate and beta-alanine: step 1/1.</text>
</comment>
<gene>
    <name evidence="12" type="primary">PAN4</name>
    <name evidence="12" type="ORF">PICST_57860</name>
</gene>
<evidence type="ECO:0000256" key="8">
    <source>
        <dbReference type="ARBA" id="ARBA00022840"/>
    </source>
</evidence>
<dbReference type="InterPro" id="IPR003721">
    <property type="entry name" value="Pantoate_ligase"/>
</dbReference>
<dbReference type="GO" id="GO:0004592">
    <property type="term" value="F:pantoate-beta-alanine ligase activity"/>
    <property type="evidence" value="ECO:0007669"/>
    <property type="project" value="UniProtKB-EC"/>
</dbReference>
<dbReference type="GO" id="GO:0005524">
    <property type="term" value="F:ATP binding"/>
    <property type="evidence" value="ECO:0007669"/>
    <property type="project" value="UniProtKB-KW"/>
</dbReference>
<dbReference type="Pfam" id="PF02569">
    <property type="entry name" value="Pantoate_ligase"/>
    <property type="match status" value="1"/>
</dbReference>
<dbReference type="OrthoDB" id="2020436at2759"/>
<keyword evidence="8" id="KW-0067">ATP-binding</keyword>
<keyword evidence="7" id="KW-0547">Nucleotide-binding</keyword>